<dbReference type="Gene3D" id="3.30.40.10">
    <property type="entry name" value="Zinc/RING finger domain, C3HC4 (zinc finger)"/>
    <property type="match status" value="1"/>
</dbReference>
<dbReference type="Proteomes" id="UP000467841">
    <property type="component" value="Unassembled WGS sequence"/>
</dbReference>
<dbReference type="AlphaFoldDB" id="A0A6D2HCC8"/>
<dbReference type="EMBL" id="CACVBM020000044">
    <property type="protein sequence ID" value="CAA7013376.1"/>
    <property type="molecule type" value="Genomic_DNA"/>
</dbReference>
<sequence length="225" mass="25539">MKSRLGNLRLYKFDVASESDVGVIIITYPSGLSVIEKIQLTRYTGRRRRRGSKAGLSKSFLDKVHWSFMEQQYSNIDNQISDYIVSNFCFKDLDIVPPACPVLVFHFHTRFSEQDHVPEDNITSIARAVLSTLRVRDSVLSVEDALTKCVPIAPPTTEIVDCYQGSELCCLCGKGYPKEDEIVHKTRCNHIFHATCISRYLLRTPQCPICSVHLPPVDIRTLLFS</sequence>
<keyword evidence="1" id="KW-0479">Metal-binding</keyword>
<name>A0A6D2HCC8_9BRAS</name>
<comment type="caution">
    <text evidence="3">The sequence shown here is derived from an EMBL/GenBank/DDBJ whole genome shotgun (WGS) entry which is preliminary data.</text>
</comment>
<protein>
    <recommendedName>
        <fullName evidence="2">RING-type domain-containing protein</fullName>
    </recommendedName>
</protein>
<organism evidence="3 4">
    <name type="scientific">Microthlaspi erraticum</name>
    <dbReference type="NCBI Taxonomy" id="1685480"/>
    <lineage>
        <taxon>Eukaryota</taxon>
        <taxon>Viridiplantae</taxon>
        <taxon>Streptophyta</taxon>
        <taxon>Embryophyta</taxon>
        <taxon>Tracheophyta</taxon>
        <taxon>Spermatophyta</taxon>
        <taxon>Magnoliopsida</taxon>
        <taxon>eudicotyledons</taxon>
        <taxon>Gunneridae</taxon>
        <taxon>Pentapetalae</taxon>
        <taxon>rosids</taxon>
        <taxon>malvids</taxon>
        <taxon>Brassicales</taxon>
        <taxon>Brassicaceae</taxon>
        <taxon>Coluteocarpeae</taxon>
        <taxon>Microthlaspi</taxon>
    </lineage>
</organism>
<keyword evidence="1" id="KW-0863">Zinc-finger</keyword>
<dbReference type="InterPro" id="IPR013083">
    <property type="entry name" value="Znf_RING/FYVE/PHD"/>
</dbReference>
<proteinExistence type="predicted"/>
<reference evidence="3" key="1">
    <citation type="submission" date="2020-01" db="EMBL/GenBank/DDBJ databases">
        <authorList>
            <person name="Mishra B."/>
        </authorList>
    </citation>
    <scope>NUCLEOTIDE SEQUENCE [LARGE SCALE GENOMIC DNA]</scope>
</reference>
<evidence type="ECO:0000313" key="4">
    <source>
        <dbReference type="Proteomes" id="UP000467841"/>
    </source>
</evidence>
<dbReference type="PROSITE" id="PS50089">
    <property type="entry name" value="ZF_RING_2"/>
    <property type="match status" value="1"/>
</dbReference>
<evidence type="ECO:0000259" key="2">
    <source>
        <dbReference type="PROSITE" id="PS50089"/>
    </source>
</evidence>
<dbReference type="InterPro" id="IPR001841">
    <property type="entry name" value="Znf_RING"/>
</dbReference>
<dbReference type="Pfam" id="PF13639">
    <property type="entry name" value="zf-RING_2"/>
    <property type="match status" value="1"/>
</dbReference>
<dbReference type="GO" id="GO:0008270">
    <property type="term" value="F:zinc ion binding"/>
    <property type="evidence" value="ECO:0007669"/>
    <property type="project" value="UniProtKB-KW"/>
</dbReference>
<evidence type="ECO:0000313" key="3">
    <source>
        <dbReference type="EMBL" id="CAA7013376.1"/>
    </source>
</evidence>
<gene>
    <name evidence="3" type="ORF">MERR_LOCUS610</name>
</gene>
<keyword evidence="4" id="KW-1185">Reference proteome</keyword>
<dbReference type="OrthoDB" id="8062037at2759"/>
<evidence type="ECO:0000256" key="1">
    <source>
        <dbReference type="PROSITE-ProRule" id="PRU00175"/>
    </source>
</evidence>
<accession>A0A6D2HCC8</accession>
<feature type="domain" description="RING-type" evidence="2">
    <location>
        <begin position="169"/>
        <end position="211"/>
    </location>
</feature>
<dbReference type="SUPFAM" id="SSF57850">
    <property type="entry name" value="RING/U-box"/>
    <property type="match status" value="1"/>
</dbReference>
<dbReference type="SMART" id="SM00184">
    <property type="entry name" value="RING"/>
    <property type="match status" value="1"/>
</dbReference>
<keyword evidence="1" id="KW-0862">Zinc</keyword>